<evidence type="ECO:0000313" key="2">
    <source>
        <dbReference type="WBParaSite" id="ACAC_0000454101-mRNA-1"/>
    </source>
</evidence>
<protein>
    <submittedName>
        <fullName evidence="2">Uncharacterized protein</fullName>
    </submittedName>
</protein>
<evidence type="ECO:0000313" key="1">
    <source>
        <dbReference type="Proteomes" id="UP000035642"/>
    </source>
</evidence>
<proteinExistence type="predicted"/>
<dbReference type="AlphaFoldDB" id="A0A0K0D396"/>
<organism evidence="1 2">
    <name type="scientific">Angiostrongylus cantonensis</name>
    <name type="common">Rat lungworm</name>
    <dbReference type="NCBI Taxonomy" id="6313"/>
    <lineage>
        <taxon>Eukaryota</taxon>
        <taxon>Metazoa</taxon>
        <taxon>Ecdysozoa</taxon>
        <taxon>Nematoda</taxon>
        <taxon>Chromadorea</taxon>
        <taxon>Rhabditida</taxon>
        <taxon>Rhabditina</taxon>
        <taxon>Rhabditomorpha</taxon>
        <taxon>Strongyloidea</taxon>
        <taxon>Metastrongylidae</taxon>
        <taxon>Angiostrongylus</taxon>
    </lineage>
</organism>
<name>A0A0K0D396_ANGCA</name>
<reference evidence="1" key="1">
    <citation type="submission" date="2012-09" db="EMBL/GenBank/DDBJ databases">
        <authorList>
            <person name="Martin A.A."/>
        </authorList>
    </citation>
    <scope>NUCLEOTIDE SEQUENCE</scope>
</reference>
<dbReference type="Proteomes" id="UP000035642">
    <property type="component" value="Unassembled WGS sequence"/>
</dbReference>
<keyword evidence="1" id="KW-1185">Reference proteome</keyword>
<reference evidence="2" key="2">
    <citation type="submission" date="2017-02" db="UniProtKB">
        <authorList>
            <consortium name="WormBaseParasite"/>
        </authorList>
    </citation>
    <scope>IDENTIFICATION</scope>
</reference>
<accession>A0A0K0D396</accession>
<sequence>MKRSLPRFLSFRRPKRRIVNSLSLPLFSPNGEITVCVNNCDYICDMVGLICSIPW</sequence>
<dbReference type="WBParaSite" id="ACAC_0000454101-mRNA-1">
    <property type="protein sequence ID" value="ACAC_0000454101-mRNA-1"/>
    <property type="gene ID" value="ACAC_0000454101"/>
</dbReference>